<feature type="transmembrane region" description="Helical" evidence="1">
    <location>
        <begin position="62"/>
        <end position="82"/>
    </location>
</feature>
<name>A0AA39H886_9BILA</name>
<dbReference type="Proteomes" id="UP001175271">
    <property type="component" value="Unassembled WGS sequence"/>
</dbReference>
<organism evidence="2 3">
    <name type="scientific">Steinernema hermaphroditum</name>
    <dbReference type="NCBI Taxonomy" id="289476"/>
    <lineage>
        <taxon>Eukaryota</taxon>
        <taxon>Metazoa</taxon>
        <taxon>Ecdysozoa</taxon>
        <taxon>Nematoda</taxon>
        <taxon>Chromadorea</taxon>
        <taxon>Rhabditida</taxon>
        <taxon>Tylenchina</taxon>
        <taxon>Panagrolaimomorpha</taxon>
        <taxon>Strongyloidoidea</taxon>
        <taxon>Steinernematidae</taxon>
        <taxon>Steinernema</taxon>
    </lineage>
</organism>
<comment type="caution">
    <text evidence="2">The sequence shown here is derived from an EMBL/GenBank/DDBJ whole genome shotgun (WGS) entry which is preliminary data.</text>
</comment>
<keyword evidence="3" id="KW-1185">Reference proteome</keyword>
<sequence length="110" mass="12329">MCNVVRVTKLIAWVILIICIINIQLQRSRAFHLGFPMLIANGAIFWIAIGLAFKTYDCTPSIPLAIVCVGLCVTVALTVVLLSTVPVTSGYKHTEDFYEYLNRSKQQRLQ</sequence>
<protein>
    <submittedName>
        <fullName evidence="2">Uncharacterized protein</fullName>
    </submittedName>
</protein>
<gene>
    <name evidence="2" type="ORF">QR680_015569</name>
</gene>
<accession>A0AA39H886</accession>
<feature type="transmembrane region" description="Helical" evidence="1">
    <location>
        <begin position="37"/>
        <end position="56"/>
    </location>
</feature>
<keyword evidence="1" id="KW-0472">Membrane</keyword>
<proteinExistence type="predicted"/>
<reference evidence="2" key="1">
    <citation type="submission" date="2023-06" db="EMBL/GenBank/DDBJ databases">
        <title>Genomic analysis of the entomopathogenic nematode Steinernema hermaphroditum.</title>
        <authorList>
            <person name="Schwarz E.M."/>
            <person name="Heppert J.K."/>
            <person name="Baniya A."/>
            <person name="Schwartz H.T."/>
            <person name="Tan C.-H."/>
            <person name="Antoshechkin I."/>
            <person name="Sternberg P.W."/>
            <person name="Goodrich-Blair H."/>
            <person name="Dillman A.R."/>
        </authorList>
    </citation>
    <scope>NUCLEOTIDE SEQUENCE</scope>
    <source>
        <strain evidence="2">PS9179</strain>
        <tissue evidence="2">Whole animal</tissue>
    </source>
</reference>
<dbReference type="EMBL" id="JAUCMV010000004">
    <property type="protein sequence ID" value="KAK0401048.1"/>
    <property type="molecule type" value="Genomic_DNA"/>
</dbReference>
<feature type="transmembrane region" description="Helical" evidence="1">
    <location>
        <begin position="6"/>
        <end position="25"/>
    </location>
</feature>
<evidence type="ECO:0000313" key="3">
    <source>
        <dbReference type="Proteomes" id="UP001175271"/>
    </source>
</evidence>
<keyword evidence="1" id="KW-0812">Transmembrane</keyword>
<evidence type="ECO:0000313" key="2">
    <source>
        <dbReference type="EMBL" id="KAK0401048.1"/>
    </source>
</evidence>
<keyword evidence="1" id="KW-1133">Transmembrane helix</keyword>
<evidence type="ECO:0000256" key="1">
    <source>
        <dbReference type="SAM" id="Phobius"/>
    </source>
</evidence>
<dbReference type="AlphaFoldDB" id="A0AA39H886"/>